<dbReference type="Proteomes" id="UP000692954">
    <property type="component" value="Unassembled WGS sequence"/>
</dbReference>
<dbReference type="EMBL" id="CAJJDN010000024">
    <property type="protein sequence ID" value="CAD8068150.1"/>
    <property type="molecule type" value="Genomic_DNA"/>
</dbReference>
<sequence length="79" mass="9350">MFQIENPLEKNISKSFIQKDATEQECEVYDKCEKIIIKIIFTKDYKTISQKNGIILRVQSLLIREKGNKLQILIKSQKY</sequence>
<comment type="caution">
    <text evidence="1">The sequence shown here is derived from an EMBL/GenBank/DDBJ whole genome shotgun (WGS) entry which is preliminary data.</text>
</comment>
<keyword evidence="2" id="KW-1185">Reference proteome</keyword>
<organism evidence="1 2">
    <name type="scientific">Paramecium sonneborni</name>
    <dbReference type="NCBI Taxonomy" id="65129"/>
    <lineage>
        <taxon>Eukaryota</taxon>
        <taxon>Sar</taxon>
        <taxon>Alveolata</taxon>
        <taxon>Ciliophora</taxon>
        <taxon>Intramacronucleata</taxon>
        <taxon>Oligohymenophorea</taxon>
        <taxon>Peniculida</taxon>
        <taxon>Parameciidae</taxon>
        <taxon>Paramecium</taxon>
    </lineage>
</organism>
<evidence type="ECO:0000313" key="2">
    <source>
        <dbReference type="Proteomes" id="UP000692954"/>
    </source>
</evidence>
<reference evidence="1" key="1">
    <citation type="submission" date="2021-01" db="EMBL/GenBank/DDBJ databases">
        <authorList>
            <consortium name="Genoscope - CEA"/>
            <person name="William W."/>
        </authorList>
    </citation>
    <scope>NUCLEOTIDE SEQUENCE</scope>
</reference>
<dbReference type="AlphaFoldDB" id="A0A8S1LK04"/>
<protein>
    <submittedName>
        <fullName evidence="1">Uncharacterized protein</fullName>
    </submittedName>
</protein>
<accession>A0A8S1LK04</accession>
<gene>
    <name evidence="1" type="ORF">PSON_ATCC_30995.1.T0240008</name>
</gene>
<evidence type="ECO:0000313" key="1">
    <source>
        <dbReference type="EMBL" id="CAD8068150.1"/>
    </source>
</evidence>
<proteinExistence type="predicted"/>
<name>A0A8S1LK04_9CILI</name>